<dbReference type="PRINTS" id="PR00757">
    <property type="entry name" value="AMINEOXDASEF"/>
</dbReference>
<feature type="binding site" evidence="6">
    <location>
        <position position="426"/>
    </location>
    <ligand>
        <name>FAD</name>
        <dbReference type="ChEBI" id="CHEBI:57692"/>
    </ligand>
</feature>
<comment type="similarity">
    <text evidence="2">Belongs to the flavin monoamine oxidase family.</text>
</comment>
<comment type="catalytic activity">
    <reaction evidence="5">
        <text>a secondary aliphatic amine + O2 + H2O = a primary amine + an aldehyde + H2O2</text>
        <dbReference type="Rhea" id="RHEA:26414"/>
        <dbReference type="ChEBI" id="CHEBI:15377"/>
        <dbReference type="ChEBI" id="CHEBI:15379"/>
        <dbReference type="ChEBI" id="CHEBI:16240"/>
        <dbReference type="ChEBI" id="CHEBI:17478"/>
        <dbReference type="ChEBI" id="CHEBI:58855"/>
        <dbReference type="ChEBI" id="CHEBI:65296"/>
        <dbReference type="EC" id="1.4.3.4"/>
    </reaction>
</comment>
<reference evidence="8 9" key="1">
    <citation type="journal article" date="2010" name="Science">
        <title>Genomic analysis of organismal complexity in the multicellular green alga Volvox carteri.</title>
        <authorList>
            <person name="Prochnik S.E."/>
            <person name="Umen J."/>
            <person name="Nedelcu A.M."/>
            <person name="Hallmann A."/>
            <person name="Miller S.M."/>
            <person name="Nishii I."/>
            <person name="Ferris P."/>
            <person name="Kuo A."/>
            <person name="Mitros T."/>
            <person name="Fritz-Laylin L.K."/>
            <person name="Hellsten U."/>
            <person name="Chapman J."/>
            <person name="Simakov O."/>
            <person name="Rensing S.A."/>
            <person name="Terry A."/>
            <person name="Pangilinan J."/>
            <person name="Kapitonov V."/>
            <person name="Jurka J."/>
            <person name="Salamov A."/>
            <person name="Shapiro H."/>
            <person name="Schmutz J."/>
            <person name="Grimwood J."/>
            <person name="Lindquist E."/>
            <person name="Lucas S."/>
            <person name="Grigoriev I.V."/>
            <person name="Schmitt R."/>
            <person name="Kirk D."/>
            <person name="Rokhsar D.S."/>
        </authorList>
    </citation>
    <scope>NUCLEOTIDE SEQUENCE [LARGE SCALE GENOMIC DNA]</scope>
    <source>
        <strain evidence="9">f. Nagariensis / Eve</strain>
    </source>
</reference>
<name>D8TWQ4_VOLCA</name>
<evidence type="ECO:0000256" key="4">
    <source>
        <dbReference type="ARBA" id="ARBA00023002"/>
    </source>
</evidence>
<evidence type="ECO:0000256" key="6">
    <source>
        <dbReference type="PIRSR" id="PIRSR601613-1"/>
    </source>
</evidence>
<evidence type="ECO:0000256" key="3">
    <source>
        <dbReference type="ARBA" id="ARBA00012804"/>
    </source>
</evidence>
<evidence type="ECO:0000256" key="1">
    <source>
        <dbReference type="ARBA" id="ARBA00001974"/>
    </source>
</evidence>
<dbReference type="InterPro" id="IPR050703">
    <property type="entry name" value="Flavin_MAO"/>
</dbReference>
<dbReference type="Gene3D" id="3.50.50.60">
    <property type="entry name" value="FAD/NAD(P)-binding domain"/>
    <property type="match status" value="1"/>
</dbReference>
<comment type="cofactor">
    <cofactor evidence="1">
        <name>FAD</name>
        <dbReference type="ChEBI" id="CHEBI:57692"/>
    </cofactor>
</comment>
<dbReference type="EC" id="1.4.3.4" evidence="3"/>
<dbReference type="STRING" id="3068.D8TWQ4"/>
<feature type="binding site" evidence="6">
    <location>
        <position position="14"/>
    </location>
    <ligand>
        <name>FAD</name>
        <dbReference type="ChEBI" id="CHEBI:57692"/>
    </ligand>
</feature>
<dbReference type="PANTHER" id="PTHR43563:SF1">
    <property type="entry name" value="AMINE OXIDASE [FLAVIN-CONTAINING] B"/>
    <property type="match status" value="1"/>
</dbReference>
<protein>
    <recommendedName>
        <fullName evidence="3">monoamine oxidase</fullName>
        <ecNumber evidence="3">1.4.3.4</ecNumber>
    </recommendedName>
</protein>
<dbReference type="OrthoDB" id="547090at2759"/>
<dbReference type="GeneID" id="9618124"/>
<keyword evidence="9" id="KW-1185">Reference proteome</keyword>
<feature type="binding site" evidence="6">
    <location>
        <begin position="35"/>
        <end position="36"/>
    </location>
    <ligand>
        <name>FAD</name>
        <dbReference type="ChEBI" id="CHEBI:57692"/>
    </ligand>
</feature>
<dbReference type="Proteomes" id="UP000001058">
    <property type="component" value="Unassembled WGS sequence"/>
</dbReference>
<dbReference type="GO" id="GO:0097621">
    <property type="term" value="F:monoamine oxidase activity"/>
    <property type="evidence" value="ECO:0007669"/>
    <property type="project" value="UniProtKB-EC"/>
</dbReference>
<evidence type="ECO:0000256" key="2">
    <source>
        <dbReference type="ARBA" id="ARBA00005995"/>
    </source>
</evidence>
<dbReference type="eggNOG" id="KOG0029">
    <property type="taxonomic scope" value="Eukaryota"/>
</dbReference>
<evidence type="ECO:0000259" key="7">
    <source>
        <dbReference type="Pfam" id="PF01593"/>
    </source>
</evidence>
<dbReference type="InterPro" id="IPR002937">
    <property type="entry name" value="Amino_oxidase"/>
</dbReference>
<dbReference type="PANTHER" id="PTHR43563">
    <property type="entry name" value="AMINE OXIDASE"/>
    <property type="match status" value="1"/>
</dbReference>
<evidence type="ECO:0000313" key="8">
    <source>
        <dbReference type="EMBL" id="EFJ48092.1"/>
    </source>
</evidence>
<dbReference type="Pfam" id="PF01593">
    <property type="entry name" value="Amino_oxidase"/>
    <property type="match status" value="1"/>
</dbReference>
<dbReference type="InParanoid" id="D8TWQ4"/>
<dbReference type="AlphaFoldDB" id="D8TWQ4"/>
<feature type="domain" description="Amine oxidase" evidence="7">
    <location>
        <begin position="13"/>
        <end position="449"/>
    </location>
</feature>
<gene>
    <name evidence="8" type="ORF">VOLCADRAFT_60905</name>
</gene>
<accession>D8TWQ4</accession>
<organism evidence="9">
    <name type="scientific">Volvox carteri f. nagariensis</name>
    <dbReference type="NCBI Taxonomy" id="3068"/>
    <lineage>
        <taxon>Eukaryota</taxon>
        <taxon>Viridiplantae</taxon>
        <taxon>Chlorophyta</taxon>
        <taxon>core chlorophytes</taxon>
        <taxon>Chlorophyceae</taxon>
        <taxon>CS clade</taxon>
        <taxon>Chlamydomonadales</taxon>
        <taxon>Volvocaceae</taxon>
        <taxon>Volvox</taxon>
    </lineage>
</organism>
<evidence type="ECO:0000256" key="5">
    <source>
        <dbReference type="ARBA" id="ARBA00048448"/>
    </source>
</evidence>
<dbReference type="RefSeq" id="XP_002950777.1">
    <property type="nucleotide sequence ID" value="XM_002950731.1"/>
</dbReference>
<dbReference type="EMBL" id="GL378341">
    <property type="protein sequence ID" value="EFJ48092.1"/>
    <property type="molecule type" value="Genomic_DNA"/>
</dbReference>
<evidence type="ECO:0000313" key="9">
    <source>
        <dbReference type="Proteomes" id="UP000001058"/>
    </source>
</evidence>
<proteinExistence type="inferred from homology"/>
<sequence length="478" mass="50524">MQACDVCIIGAGLSGLACAKKLHEIHRESTILILEARDRVGGRTLSVPFHGDAVDLGGQWVGPAQHRALTLLHELGLKTVRQTWFGESQSSSGPNLTDLVGLGYRSLDAWAAGVRDPGSWSRADAVAWDRLSVQDFFDAHVALPGVRRELDLLVRTVTASEPAHLSFLYFLAFLGMCGGLTAVGDGDGGAQSFKVAGGAQQLACRLACDLQARGGVEVRLNTAVTHIAWQSDRDTISACTTRIQASKVVLAISPPLWGTIEWSPPLPLDKAAVASRMYMGSAVKTIAVYKTRFWDSGRGGVAAAPAAAVRQLYLEDLGPVANLFPSTVAGAPALIGLITAASAATFASLREHERRAQVLRQYEHYFGTAAARTECTDFISKDWIREPYSRGCFAALMPPGLATCSGGAAARRPLGGSRNVFFAGTELASEWAGYIEGAIEAGYRAAEEVATALGGGGTSPELLTGLVQALCPRPSSML</sequence>
<dbReference type="SUPFAM" id="SSF54373">
    <property type="entry name" value="FAD-linked reductases, C-terminal domain"/>
    <property type="match status" value="1"/>
</dbReference>
<dbReference type="SUPFAM" id="SSF51905">
    <property type="entry name" value="FAD/NAD(P)-binding domain"/>
    <property type="match status" value="1"/>
</dbReference>
<keyword evidence="4" id="KW-0560">Oxidoreductase</keyword>
<dbReference type="KEGG" id="vcn:VOLCADRAFT_60905"/>
<feature type="binding site" evidence="6">
    <location>
        <position position="224"/>
    </location>
    <ligand>
        <name>FAD</name>
        <dbReference type="ChEBI" id="CHEBI:57692"/>
    </ligand>
</feature>
<dbReference type="InterPro" id="IPR036188">
    <property type="entry name" value="FAD/NAD-bd_sf"/>
</dbReference>
<dbReference type="InterPro" id="IPR001613">
    <property type="entry name" value="Flavin_amine_oxidase"/>
</dbReference>